<keyword evidence="2" id="KW-0808">Transferase</keyword>
<organism evidence="2 3">
    <name type="scientific">Bradyrhizobium cytisi</name>
    <dbReference type="NCBI Taxonomy" id="515489"/>
    <lineage>
        <taxon>Bacteria</taxon>
        <taxon>Pseudomonadati</taxon>
        <taxon>Pseudomonadota</taxon>
        <taxon>Alphaproteobacteria</taxon>
        <taxon>Hyphomicrobiales</taxon>
        <taxon>Nitrobacteraceae</taxon>
        <taxon>Bradyrhizobium</taxon>
    </lineage>
</organism>
<dbReference type="Pfam" id="PF01636">
    <property type="entry name" value="APH"/>
    <property type="match status" value="1"/>
</dbReference>
<dbReference type="Gene3D" id="3.90.1200.10">
    <property type="match status" value="1"/>
</dbReference>
<dbReference type="SUPFAM" id="SSF56112">
    <property type="entry name" value="Protein kinase-like (PK-like)"/>
    <property type="match status" value="1"/>
</dbReference>
<dbReference type="GO" id="GO:0016740">
    <property type="term" value="F:transferase activity"/>
    <property type="evidence" value="ECO:0007669"/>
    <property type="project" value="UniProtKB-KW"/>
</dbReference>
<reference evidence="2 3" key="1">
    <citation type="submission" date="2019-08" db="EMBL/GenBank/DDBJ databases">
        <title>Bradyrhizobium hipponensis sp. nov., a rhizobium isolated from a Lupinus angustifolius root nodule in Tunisia.</title>
        <authorList>
            <person name="Off K."/>
            <person name="Rejili M."/>
            <person name="Mars M."/>
            <person name="Brachmann A."/>
            <person name="Marin M."/>
        </authorList>
    </citation>
    <scope>NUCLEOTIDE SEQUENCE [LARGE SCALE GENOMIC DNA]</scope>
    <source>
        <strain evidence="2 3">CTAW11</strain>
    </source>
</reference>
<accession>A0A5S4X4K9</accession>
<proteinExistence type="predicted"/>
<evidence type="ECO:0000259" key="1">
    <source>
        <dbReference type="Pfam" id="PF01636"/>
    </source>
</evidence>
<evidence type="ECO:0000313" key="3">
    <source>
        <dbReference type="Proteomes" id="UP000324853"/>
    </source>
</evidence>
<dbReference type="InterPro" id="IPR011009">
    <property type="entry name" value="Kinase-like_dom_sf"/>
</dbReference>
<dbReference type="Proteomes" id="UP000324853">
    <property type="component" value="Unassembled WGS sequence"/>
</dbReference>
<gene>
    <name evidence="2" type="ORF">FXB38_02095</name>
</gene>
<evidence type="ECO:0000313" key="2">
    <source>
        <dbReference type="EMBL" id="TYL87942.1"/>
    </source>
</evidence>
<comment type="caution">
    <text evidence="2">The sequence shown here is derived from an EMBL/GenBank/DDBJ whole genome shotgun (WGS) entry which is preliminary data.</text>
</comment>
<dbReference type="EMBL" id="VSSR01000005">
    <property type="protein sequence ID" value="TYL87942.1"/>
    <property type="molecule type" value="Genomic_DNA"/>
</dbReference>
<dbReference type="InterPro" id="IPR002575">
    <property type="entry name" value="Aminoglycoside_PTrfase"/>
</dbReference>
<feature type="domain" description="Aminoglycoside phosphotransferase" evidence="1">
    <location>
        <begin position="74"/>
        <end position="250"/>
    </location>
</feature>
<keyword evidence="3" id="KW-1185">Reference proteome</keyword>
<protein>
    <submittedName>
        <fullName evidence="2">Phosphotransferase</fullName>
    </submittedName>
</protein>
<dbReference type="AlphaFoldDB" id="A0A5S4X4K9"/>
<name>A0A5S4X4K9_9BRAD</name>
<dbReference type="OrthoDB" id="179763at2"/>
<sequence>MSQSGTEPATIRNTIAGLPGWGSGDIVIEPAIPILASPSWRGVDGFPWRATRKGGGESIFIKAMDRDAKLYIDVACAFEAAQRASDLGIGPKVLLADPKAGLLVMEDLNQGWRVGTLERMLERDIVDAVIAAMRLFQAGPPLPRRKSVFDEIEHFYAAAAAAKAQLPSDAEWLVKELRFAADAFRALDIKAVPIHGDGNVSNILISDAGEVRLIDWDRATTTDPLEDIGSFLVEACAQEPEARDVFTRSTGIFEEVAFNRARIYGVADDLRWGLIGALLAAKSARNTLEFYKFASWRFVRCRMVVREPRFGEMLRRIA</sequence>